<dbReference type="PANTHER" id="PTHR23252:SF24">
    <property type="entry name" value="TRANSMEMBRANE PROTEIN 145"/>
    <property type="match status" value="1"/>
</dbReference>
<evidence type="ECO:0000256" key="3">
    <source>
        <dbReference type="ARBA" id="ARBA00022989"/>
    </source>
</evidence>
<evidence type="ECO:0000313" key="11">
    <source>
        <dbReference type="Proteomes" id="UP001152798"/>
    </source>
</evidence>
<dbReference type="InterPro" id="IPR053880">
    <property type="entry name" value="GPR180-like_N"/>
</dbReference>
<dbReference type="InterPro" id="IPR019336">
    <property type="entry name" value="GPR180/TMEM145_TM"/>
</dbReference>
<protein>
    <recommendedName>
        <fullName evidence="12">Intimal thickness related receptor IRP domain-containing protein</fullName>
    </recommendedName>
</protein>
<evidence type="ECO:0000313" key="10">
    <source>
        <dbReference type="EMBL" id="CAH1407389.1"/>
    </source>
</evidence>
<feature type="transmembrane region" description="Helical" evidence="6">
    <location>
        <begin position="177"/>
        <end position="203"/>
    </location>
</feature>
<evidence type="ECO:0000256" key="7">
    <source>
        <dbReference type="SAM" id="SignalP"/>
    </source>
</evidence>
<feature type="transmembrane region" description="Helical" evidence="6">
    <location>
        <begin position="325"/>
        <end position="346"/>
    </location>
</feature>
<dbReference type="OrthoDB" id="205745at2759"/>
<dbReference type="AlphaFoldDB" id="A0A9P0HT81"/>
<feature type="signal peptide" evidence="7">
    <location>
        <begin position="1"/>
        <end position="19"/>
    </location>
</feature>
<keyword evidence="4 6" id="KW-0472">Membrane</keyword>
<feature type="domain" description="GPR180-like N-terminal" evidence="9">
    <location>
        <begin position="23"/>
        <end position="154"/>
    </location>
</feature>
<evidence type="ECO:0000256" key="5">
    <source>
        <dbReference type="ARBA" id="ARBA00023180"/>
    </source>
</evidence>
<evidence type="ECO:0000259" key="9">
    <source>
        <dbReference type="Pfam" id="PF21892"/>
    </source>
</evidence>
<feature type="chain" id="PRO_5040124655" description="Intimal thickness related receptor IRP domain-containing protein" evidence="7">
    <location>
        <begin position="20"/>
        <end position="531"/>
    </location>
</feature>
<feature type="transmembrane region" description="Helical" evidence="6">
    <location>
        <begin position="393"/>
        <end position="410"/>
    </location>
</feature>
<dbReference type="Pfam" id="PF21892">
    <property type="entry name" value="TMEM145_N"/>
    <property type="match status" value="1"/>
</dbReference>
<evidence type="ECO:0000256" key="1">
    <source>
        <dbReference type="ARBA" id="ARBA00004141"/>
    </source>
</evidence>
<dbReference type="GO" id="GO:0007186">
    <property type="term" value="P:G protein-coupled receptor signaling pathway"/>
    <property type="evidence" value="ECO:0007669"/>
    <property type="project" value="InterPro"/>
</dbReference>
<evidence type="ECO:0000256" key="2">
    <source>
        <dbReference type="ARBA" id="ARBA00022692"/>
    </source>
</evidence>
<dbReference type="Proteomes" id="UP001152798">
    <property type="component" value="Chromosome 7"/>
</dbReference>
<dbReference type="GO" id="GO:0019236">
    <property type="term" value="P:response to pheromone"/>
    <property type="evidence" value="ECO:0007669"/>
    <property type="project" value="InterPro"/>
</dbReference>
<feature type="domain" description="GPR180/TMEM145 transmembrane" evidence="8">
    <location>
        <begin position="186"/>
        <end position="405"/>
    </location>
</feature>
<keyword evidence="11" id="KW-1185">Reference proteome</keyword>
<accession>A0A9P0HT81</accession>
<sequence length="531" mass="60957">MPLFPMVLAIFNMMTVTFSKYEEGEIKTNEKWVFVARFCFLSEDGQFEYSITYDKAYSPQNLLLYYDSDHQWPAVYKSNKTCEQREAVLNRRLNQIITLTDSDFGSGCTEVFLNSSKKAVIQCHQGRRFHSSRERWWFLAISNCNSTKGLSIKYRFLMTNGPPGDYWHEHFSADEFYILPVLMSYCIVYMLLVLAVIMCAMELKTRQLYHSTYKLFAVSVYLQELGIFIQSIAYVRYAVDGVGVPRLTTIGRMCESASEVIFLLLLLLMAKGYTITRGRIRLSSSVKLTIFMCLYVIMYVTLFIYEKLFFDPGEVLYLYESPAGYGLVILRILAWTLFIYATVFTLKHYPEKSAFYYPFNLIGTMWFVAGPAFILAANTLIDKWVRESVVCAVQHFIALAGHILFLVLTVPNKANKNFPYHVRTTQIGIMEVTNGISGNNTLDHFGHHPYAPGGPTFPPTWPRVPVELFTISSPQPGDRLSAIERRFKIRPPLAETPYTPENIVIRPEEIATTSTNRIAIQQPRDSIYAPN</sequence>
<organism evidence="10 11">
    <name type="scientific">Nezara viridula</name>
    <name type="common">Southern green stink bug</name>
    <name type="synonym">Cimex viridulus</name>
    <dbReference type="NCBI Taxonomy" id="85310"/>
    <lineage>
        <taxon>Eukaryota</taxon>
        <taxon>Metazoa</taxon>
        <taxon>Ecdysozoa</taxon>
        <taxon>Arthropoda</taxon>
        <taxon>Hexapoda</taxon>
        <taxon>Insecta</taxon>
        <taxon>Pterygota</taxon>
        <taxon>Neoptera</taxon>
        <taxon>Paraneoptera</taxon>
        <taxon>Hemiptera</taxon>
        <taxon>Heteroptera</taxon>
        <taxon>Panheteroptera</taxon>
        <taxon>Pentatomomorpha</taxon>
        <taxon>Pentatomoidea</taxon>
        <taxon>Pentatomidae</taxon>
        <taxon>Pentatominae</taxon>
        <taxon>Nezara</taxon>
    </lineage>
</organism>
<evidence type="ECO:0000256" key="4">
    <source>
        <dbReference type="ARBA" id="ARBA00023136"/>
    </source>
</evidence>
<keyword evidence="2 6" id="KW-0812">Transmembrane</keyword>
<keyword evidence="3 6" id="KW-1133">Transmembrane helix</keyword>
<reference evidence="10" key="1">
    <citation type="submission" date="2022-01" db="EMBL/GenBank/DDBJ databases">
        <authorList>
            <person name="King R."/>
        </authorList>
    </citation>
    <scope>NUCLEOTIDE SEQUENCE</scope>
</reference>
<dbReference type="PANTHER" id="PTHR23252">
    <property type="entry name" value="INTIMAL THICKNESS RECEPTOR-RELATED"/>
    <property type="match status" value="1"/>
</dbReference>
<name>A0A9P0HT81_NEZVI</name>
<gene>
    <name evidence="10" type="ORF">NEZAVI_LOCUS15109</name>
</gene>
<feature type="transmembrane region" description="Helical" evidence="6">
    <location>
        <begin position="358"/>
        <end position="381"/>
    </location>
</feature>
<proteinExistence type="predicted"/>
<feature type="transmembrane region" description="Helical" evidence="6">
    <location>
        <begin position="288"/>
        <end position="305"/>
    </location>
</feature>
<dbReference type="GO" id="GO:0016020">
    <property type="term" value="C:membrane"/>
    <property type="evidence" value="ECO:0007669"/>
    <property type="project" value="UniProtKB-SubCell"/>
</dbReference>
<keyword evidence="7" id="KW-0732">Signal</keyword>
<comment type="subcellular location">
    <subcellularLocation>
        <location evidence="1">Membrane</location>
        <topology evidence="1">Multi-pass membrane protein</topology>
    </subcellularLocation>
</comment>
<dbReference type="EMBL" id="OV725083">
    <property type="protein sequence ID" value="CAH1407389.1"/>
    <property type="molecule type" value="Genomic_DNA"/>
</dbReference>
<dbReference type="InterPro" id="IPR047831">
    <property type="entry name" value="GPR180/TMEM145"/>
</dbReference>
<feature type="transmembrane region" description="Helical" evidence="6">
    <location>
        <begin position="257"/>
        <end position="276"/>
    </location>
</feature>
<dbReference type="Pfam" id="PF10192">
    <property type="entry name" value="GPR180-TMEM145_TM"/>
    <property type="match status" value="1"/>
</dbReference>
<feature type="transmembrane region" description="Helical" evidence="6">
    <location>
        <begin position="215"/>
        <end position="237"/>
    </location>
</feature>
<evidence type="ECO:0000259" key="8">
    <source>
        <dbReference type="Pfam" id="PF10192"/>
    </source>
</evidence>
<keyword evidence="5" id="KW-0325">Glycoprotein</keyword>
<evidence type="ECO:0000256" key="6">
    <source>
        <dbReference type="SAM" id="Phobius"/>
    </source>
</evidence>
<evidence type="ECO:0008006" key="12">
    <source>
        <dbReference type="Google" id="ProtNLM"/>
    </source>
</evidence>